<protein>
    <submittedName>
        <fullName evidence="1">Uncharacterized protein</fullName>
    </submittedName>
</protein>
<sequence length="300" mass="34716">MPPKSLKLIKKGLNPPVQDNKTFNSLFKEALNSPEHFLCNNLSNFKLPSDIDFFIGFIETKQFETWLDIISRQNNWTRNKRVVSSIANNNNEQIPCNSKKSAYLEELYYNCCSSGKYESKTQKGPGARYKNAVPTTIRTGCPAKWYAKKPKSMPNHWLVGVIPKHNHKNLLKGGLNRSARLWLKQKVEDGHNHNYIKKLLIDIHAQRNRGTLPDESLPLLNIQTHHILYLLKKKFNKQYKLNRGGRENLLAWGESIKKHGFFKIMDFPGLSTEDKPLWGCMFMDKKQKKYLRNQSGCVVS</sequence>
<dbReference type="HOGENOM" id="CLU_927487_0_0_1"/>
<dbReference type="VEuPathDB" id="FungiDB:CAWG_03689"/>
<dbReference type="EMBL" id="CH672349">
    <property type="protein sequence ID" value="EEQ45367.1"/>
    <property type="molecule type" value="Genomic_DNA"/>
</dbReference>
<accession>C4YHY5</accession>
<reference evidence="1 2" key="1">
    <citation type="journal article" date="2009" name="Nature">
        <title>Evolution of pathogenicity and sexual reproduction in eight Candida genomes.</title>
        <authorList>
            <person name="Butler G."/>
            <person name="Rasmussen M.D."/>
            <person name="Lin M.F."/>
            <person name="Santos M.A."/>
            <person name="Sakthikumar S."/>
            <person name="Munro C.A."/>
            <person name="Rheinbay E."/>
            <person name="Grabherr M."/>
            <person name="Forche A."/>
            <person name="Reedy J.L."/>
            <person name="Agrafioti I."/>
            <person name="Arnaud M.B."/>
            <person name="Bates S."/>
            <person name="Brown A.J."/>
            <person name="Brunke S."/>
            <person name="Costanzo M.C."/>
            <person name="Fitzpatrick D.A."/>
            <person name="de Groot P.W."/>
            <person name="Harris D."/>
            <person name="Hoyer L.L."/>
            <person name="Hube B."/>
            <person name="Klis F.M."/>
            <person name="Kodira C."/>
            <person name="Lennard N."/>
            <person name="Logue M.E."/>
            <person name="Martin R."/>
            <person name="Neiman A.M."/>
            <person name="Nikolaou E."/>
            <person name="Quail M.A."/>
            <person name="Quinn J."/>
            <person name="Santos M.C."/>
            <person name="Schmitzberger F.F."/>
            <person name="Sherlock G."/>
            <person name="Shah P."/>
            <person name="Silverstein K.A."/>
            <person name="Skrzypek M.S."/>
            <person name="Soll D."/>
            <person name="Staggs R."/>
            <person name="Stansfield I."/>
            <person name="Stumpf M.P."/>
            <person name="Sudbery P.E."/>
            <person name="Srikantha T."/>
            <person name="Zeng Q."/>
            <person name="Berman J."/>
            <person name="Berriman M."/>
            <person name="Heitman J."/>
            <person name="Gow N.A."/>
            <person name="Lorenz M.C."/>
            <person name="Birren B.W."/>
            <person name="Kellis M."/>
            <person name="Cuomo C.A."/>
        </authorList>
    </citation>
    <scope>NUCLEOTIDE SEQUENCE [LARGE SCALE GENOMIC DNA]</scope>
    <source>
        <strain evidence="1 2">WO-1</strain>
    </source>
</reference>
<gene>
    <name evidence="1" type="ORF">CAWG_03689</name>
</gene>
<dbReference type="OMA" id="EELYYNC"/>
<proteinExistence type="predicted"/>
<dbReference type="AlphaFoldDB" id="C4YHY5"/>
<evidence type="ECO:0000313" key="1">
    <source>
        <dbReference type="EMBL" id="EEQ45367.1"/>
    </source>
</evidence>
<dbReference type="Proteomes" id="UP000001429">
    <property type="component" value="Chromosome 4"/>
</dbReference>
<organism evidence="1 2">
    <name type="scientific">Candida albicans (strain WO-1)</name>
    <name type="common">Yeast</name>
    <dbReference type="NCBI Taxonomy" id="294748"/>
    <lineage>
        <taxon>Eukaryota</taxon>
        <taxon>Fungi</taxon>
        <taxon>Dikarya</taxon>
        <taxon>Ascomycota</taxon>
        <taxon>Saccharomycotina</taxon>
        <taxon>Pichiomycetes</taxon>
        <taxon>Debaryomycetaceae</taxon>
        <taxon>Candida/Lodderomyces clade</taxon>
        <taxon>Candida</taxon>
    </lineage>
</organism>
<keyword evidence="2" id="KW-1185">Reference proteome</keyword>
<dbReference type="PaxDb" id="5476-C4YHY5"/>
<name>C4YHY5_CANAW</name>
<evidence type="ECO:0000313" key="2">
    <source>
        <dbReference type="Proteomes" id="UP000001429"/>
    </source>
</evidence>